<sequence length="184" mass="19330">MNGVYKVCLVMVLYALALGTAGTLAAKHVVTWDLSSDMNSWAKGKTFKVGDQLVFKYSSGLHSVVELSSEKEYKNCDIGNALDSKSSGSDEFKLTKAGTRYFACGTMGHCDQGMKVQIKTVAGTDSSSSSDNDQDSSSSTPSSTSSPSSTTSTTSTTSAAGVQSVAYLLLIFALVGTMSLFYVV</sequence>
<dbReference type="PANTHER" id="PTHR33021">
    <property type="entry name" value="BLUE COPPER PROTEIN"/>
    <property type="match status" value="1"/>
</dbReference>
<dbReference type="InterPro" id="IPR039391">
    <property type="entry name" value="Phytocyanin-like"/>
</dbReference>
<feature type="signal peptide" evidence="5">
    <location>
        <begin position="1"/>
        <end position="25"/>
    </location>
</feature>
<evidence type="ECO:0000256" key="2">
    <source>
        <dbReference type="ARBA" id="ARBA00023180"/>
    </source>
</evidence>
<evidence type="ECO:0000256" key="4">
    <source>
        <dbReference type="SAM" id="Phobius"/>
    </source>
</evidence>
<evidence type="ECO:0000256" key="1">
    <source>
        <dbReference type="ARBA" id="ARBA00022723"/>
    </source>
</evidence>
<keyword evidence="4" id="KW-1133">Transmembrane helix</keyword>
<dbReference type="OrthoDB" id="2331100at2759"/>
<evidence type="ECO:0000256" key="5">
    <source>
        <dbReference type="SAM" id="SignalP"/>
    </source>
</evidence>
<keyword evidence="2" id="KW-0325">Glycoprotein</keyword>
<keyword evidence="4" id="KW-0812">Transmembrane</keyword>
<keyword evidence="5" id="KW-0732">Signal</keyword>
<dbReference type="AlphaFoldDB" id="A0A4Y7JGZ0"/>
<evidence type="ECO:0000313" key="7">
    <source>
        <dbReference type="EMBL" id="RZC59300.1"/>
    </source>
</evidence>
<proteinExistence type="predicted"/>
<reference evidence="7 8" key="1">
    <citation type="journal article" date="2018" name="Science">
        <title>The opium poppy genome and morphinan production.</title>
        <authorList>
            <person name="Guo L."/>
            <person name="Winzer T."/>
            <person name="Yang X."/>
            <person name="Li Y."/>
            <person name="Ning Z."/>
            <person name="He Z."/>
            <person name="Teodor R."/>
            <person name="Lu Y."/>
            <person name="Bowser T.A."/>
            <person name="Graham I.A."/>
            <person name="Ye K."/>
        </authorList>
    </citation>
    <scope>NUCLEOTIDE SEQUENCE [LARGE SCALE GENOMIC DNA]</scope>
    <source>
        <strain evidence="8">cv. HN1</strain>
        <tissue evidence="7">Leaves</tissue>
    </source>
</reference>
<evidence type="ECO:0000256" key="3">
    <source>
        <dbReference type="SAM" id="MobiDB-lite"/>
    </source>
</evidence>
<name>A0A4Y7JGZ0_PAPSO</name>
<organism evidence="7 8">
    <name type="scientific">Papaver somniferum</name>
    <name type="common">Opium poppy</name>
    <dbReference type="NCBI Taxonomy" id="3469"/>
    <lineage>
        <taxon>Eukaryota</taxon>
        <taxon>Viridiplantae</taxon>
        <taxon>Streptophyta</taxon>
        <taxon>Embryophyta</taxon>
        <taxon>Tracheophyta</taxon>
        <taxon>Spermatophyta</taxon>
        <taxon>Magnoliopsida</taxon>
        <taxon>Ranunculales</taxon>
        <taxon>Papaveraceae</taxon>
        <taxon>Papaveroideae</taxon>
        <taxon>Papaver</taxon>
    </lineage>
</organism>
<dbReference type="SUPFAM" id="SSF49503">
    <property type="entry name" value="Cupredoxins"/>
    <property type="match status" value="1"/>
</dbReference>
<feature type="chain" id="PRO_5021252951" description="Phytocyanin domain-containing protein" evidence="5">
    <location>
        <begin position="26"/>
        <end position="184"/>
    </location>
</feature>
<feature type="compositionally biased region" description="Low complexity" evidence="3">
    <location>
        <begin position="124"/>
        <end position="156"/>
    </location>
</feature>
<dbReference type="PROSITE" id="PS51485">
    <property type="entry name" value="PHYTOCYANIN"/>
    <property type="match status" value="1"/>
</dbReference>
<dbReference type="InterPro" id="IPR008972">
    <property type="entry name" value="Cupredoxin"/>
</dbReference>
<feature type="region of interest" description="Disordered" evidence="3">
    <location>
        <begin position="121"/>
        <end position="156"/>
    </location>
</feature>
<keyword evidence="8" id="KW-1185">Reference proteome</keyword>
<dbReference type="GO" id="GO:0005886">
    <property type="term" value="C:plasma membrane"/>
    <property type="evidence" value="ECO:0007669"/>
    <property type="project" value="TreeGrafter"/>
</dbReference>
<dbReference type="FunFam" id="2.60.40.420:FF:000003">
    <property type="entry name" value="Blue copper"/>
    <property type="match status" value="1"/>
</dbReference>
<evidence type="ECO:0000313" key="8">
    <source>
        <dbReference type="Proteomes" id="UP000316621"/>
    </source>
</evidence>
<dbReference type="OMA" id="YKSCDIS"/>
<dbReference type="CDD" id="cd04216">
    <property type="entry name" value="Phytocyanin"/>
    <property type="match status" value="1"/>
</dbReference>
<evidence type="ECO:0000259" key="6">
    <source>
        <dbReference type="PROSITE" id="PS51485"/>
    </source>
</evidence>
<dbReference type="PANTHER" id="PTHR33021:SF489">
    <property type="entry name" value="BASIC BLUE PROTEIN-LIKE"/>
    <property type="match status" value="1"/>
</dbReference>
<dbReference type="Gene3D" id="2.60.40.420">
    <property type="entry name" value="Cupredoxins - blue copper proteins"/>
    <property type="match status" value="1"/>
</dbReference>
<dbReference type="InterPro" id="IPR003245">
    <property type="entry name" value="Phytocyanin_dom"/>
</dbReference>
<dbReference type="Proteomes" id="UP000316621">
    <property type="component" value="Chromosome 4"/>
</dbReference>
<feature type="domain" description="Phytocyanin" evidence="6">
    <location>
        <begin position="26"/>
        <end position="122"/>
    </location>
</feature>
<dbReference type="GO" id="GO:0009055">
    <property type="term" value="F:electron transfer activity"/>
    <property type="evidence" value="ECO:0007669"/>
    <property type="project" value="InterPro"/>
</dbReference>
<keyword evidence="4" id="KW-0472">Membrane</keyword>
<gene>
    <name evidence="7" type="ORF">C5167_006606</name>
</gene>
<protein>
    <recommendedName>
        <fullName evidence="6">Phytocyanin domain-containing protein</fullName>
    </recommendedName>
</protein>
<dbReference type="EMBL" id="CM010718">
    <property type="protein sequence ID" value="RZC59300.1"/>
    <property type="molecule type" value="Genomic_DNA"/>
</dbReference>
<accession>A0A4Y7JGZ0</accession>
<keyword evidence="1" id="KW-0479">Metal-binding</keyword>
<dbReference type="GO" id="GO:0046872">
    <property type="term" value="F:metal ion binding"/>
    <property type="evidence" value="ECO:0007669"/>
    <property type="project" value="UniProtKB-KW"/>
</dbReference>
<dbReference type="Gramene" id="RZC59300">
    <property type="protein sequence ID" value="RZC59300"/>
    <property type="gene ID" value="C5167_006606"/>
</dbReference>
<dbReference type="STRING" id="3469.A0A4Y7JGZ0"/>
<dbReference type="Pfam" id="PF02298">
    <property type="entry name" value="Cu_bind_like"/>
    <property type="match status" value="1"/>
</dbReference>
<feature type="transmembrane region" description="Helical" evidence="4">
    <location>
        <begin position="165"/>
        <end position="183"/>
    </location>
</feature>